<feature type="transmembrane region" description="Helical" evidence="1">
    <location>
        <begin position="99"/>
        <end position="122"/>
    </location>
</feature>
<keyword evidence="1" id="KW-0472">Membrane</keyword>
<sequence length="172" mass="19893">MHKAEHCRLCDHQQINLKNGTICGLTRIKPEFSNSCPDIDFSQKLEPAIKEVNTHYENIKRKALLTYIHSFIFLFISISVFYGGWYLGKYVLETGALSAIPMIIFGIGFMVLPLAFGPLNYYRRDLKLALKKKQKLDGILAAYQVDYTIDIHFGKERHGNQEVFTDLEIQRY</sequence>
<keyword evidence="1" id="KW-1133">Transmembrane helix</keyword>
<dbReference type="RefSeq" id="WP_241552516.1">
    <property type="nucleotide sequence ID" value="NZ_JANCNS010000003.1"/>
</dbReference>
<protein>
    <submittedName>
        <fullName evidence="2">Uncharacterized protein</fullName>
    </submittedName>
</protein>
<accession>A0A9X2RDS8</accession>
<proteinExistence type="predicted"/>
<keyword evidence="1" id="KW-0812">Transmembrane</keyword>
<dbReference type="EMBL" id="JANCNS010000003">
    <property type="protein sequence ID" value="MCP9200846.1"/>
    <property type="molecule type" value="Genomic_DNA"/>
</dbReference>
<name>A0A9X2RDS8_9FLAO</name>
<dbReference type="AlphaFoldDB" id="A0A9X2RDS8"/>
<comment type="caution">
    <text evidence="2">The sequence shown here is derived from an EMBL/GenBank/DDBJ whole genome shotgun (WGS) entry which is preliminary data.</text>
</comment>
<gene>
    <name evidence="2" type="ORF">MKO06_13075</name>
</gene>
<reference evidence="2" key="1">
    <citation type="submission" date="2022-07" db="EMBL/GenBank/DDBJ databases">
        <title>Gramela sediminis sp. nov., isolated from deep-sea sediment of the Indian Ocean.</title>
        <authorList>
            <person name="Shi H."/>
        </authorList>
    </citation>
    <scope>NUCLEOTIDE SEQUENCE</scope>
    <source>
        <strain evidence="2">GC03-9</strain>
    </source>
</reference>
<evidence type="ECO:0000256" key="1">
    <source>
        <dbReference type="SAM" id="Phobius"/>
    </source>
</evidence>
<feature type="transmembrane region" description="Helical" evidence="1">
    <location>
        <begin position="64"/>
        <end position="87"/>
    </location>
</feature>
<keyword evidence="3" id="KW-1185">Reference proteome</keyword>
<evidence type="ECO:0000313" key="3">
    <source>
        <dbReference type="Proteomes" id="UP001155280"/>
    </source>
</evidence>
<organism evidence="2 3">
    <name type="scientific">Christiangramia oceanisediminis</name>
    <dbReference type="NCBI Taxonomy" id="2920386"/>
    <lineage>
        <taxon>Bacteria</taxon>
        <taxon>Pseudomonadati</taxon>
        <taxon>Bacteroidota</taxon>
        <taxon>Flavobacteriia</taxon>
        <taxon>Flavobacteriales</taxon>
        <taxon>Flavobacteriaceae</taxon>
        <taxon>Christiangramia</taxon>
    </lineage>
</organism>
<dbReference type="Proteomes" id="UP001155280">
    <property type="component" value="Unassembled WGS sequence"/>
</dbReference>
<evidence type="ECO:0000313" key="2">
    <source>
        <dbReference type="EMBL" id="MCP9200846.1"/>
    </source>
</evidence>